<dbReference type="Pfam" id="PF03235">
    <property type="entry name" value="GmrSD_N"/>
    <property type="match status" value="1"/>
</dbReference>
<dbReference type="RefSeq" id="WP_110185743.1">
    <property type="nucleotide sequence ID" value="NZ_CP177354.1"/>
</dbReference>
<proteinExistence type="predicted"/>
<evidence type="ECO:0000259" key="1">
    <source>
        <dbReference type="Pfam" id="PF03235"/>
    </source>
</evidence>
<accession>A0ABX5M3B8</accession>
<feature type="domain" description="GmrSD restriction endonucleases N-terminal" evidence="1">
    <location>
        <begin position="32"/>
        <end position="215"/>
    </location>
</feature>
<dbReference type="InterPro" id="IPR004919">
    <property type="entry name" value="GmrSD_N"/>
</dbReference>
<protein>
    <recommendedName>
        <fullName evidence="1">GmrSD restriction endonucleases N-terminal domain-containing protein</fullName>
    </recommendedName>
</protein>
<sequence length="383" mass="44526">MENDWYDDETTLSEESSIKEYDVTASPNDFNLKTLFDFVESGALIIPGFQRNYVWDIGRASKLIESILLGLPIPQIFLYEESRNRFLVIDGQQRLMSIFYFIKQRFPRKEKRVEIRRIFGEYGQIPPEILEDDQYFRKFNLSLSDPTPGHKNRFHGLNYSTLGELKLGFDMRTVRNVIVKQNLPEDDSSAVFEIFNRLNSGGVNLTPQEIRASLYHSKFYDMLFKINNDERWRKLLDSPEADLHTRDVEILLRSFAMLIEGSTYKPSMVKFLNKFSNNCKQLNEEKIVYLKELFYSFLDATSDLPARIFFGTRNRFATLFFEAVFSASAGQAFANKGLITNKLNPEKIRMVFSDKEFIDASQTDTASTNNVQIRLRRAKAIIG</sequence>
<keyword evidence="3" id="KW-1185">Reference proteome</keyword>
<dbReference type="PANTHER" id="PTHR39639:SF1">
    <property type="entry name" value="DUF262 DOMAIN-CONTAINING PROTEIN"/>
    <property type="match status" value="1"/>
</dbReference>
<dbReference type="PANTHER" id="PTHR39639">
    <property type="entry name" value="CHROMOSOME 16, WHOLE GENOME SHOTGUN SEQUENCE"/>
    <property type="match status" value="1"/>
</dbReference>
<reference evidence="2 3" key="1">
    <citation type="submission" date="2015-03" db="EMBL/GenBank/DDBJ databases">
        <authorList>
            <person name="Krishnan R."/>
            <person name="Midha S."/>
            <person name="Patil P.B."/>
            <person name="Rameshkumar N."/>
        </authorList>
    </citation>
    <scope>NUCLEOTIDE SEQUENCE [LARGE SCALE GENOMIC DNA]</scope>
    <source>
        <strain evidence="2 3">L1E11</strain>
    </source>
</reference>
<name>A0ABX5M3B8_9GAMM</name>
<dbReference type="Proteomes" id="UP000248090">
    <property type="component" value="Unassembled WGS sequence"/>
</dbReference>
<comment type="caution">
    <text evidence="2">The sequence shown here is derived from an EMBL/GenBank/DDBJ whole genome shotgun (WGS) entry which is preliminary data.</text>
</comment>
<gene>
    <name evidence="2" type="ORF">WH50_01620</name>
</gene>
<evidence type="ECO:0000313" key="3">
    <source>
        <dbReference type="Proteomes" id="UP000248090"/>
    </source>
</evidence>
<organism evidence="2 3">
    <name type="scientific">Pokkaliibacter plantistimulans</name>
    <dbReference type="NCBI Taxonomy" id="1635171"/>
    <lineage>
        <taxon>Bacteria</taxon>
        <taxon>Pseudomonadati</taxon>
        <taxon>Pseudomonadota</taxon>
        <taxon>Gammaproteobacteria</taxon>
        <taxon>Oceanospirillales</taxon>
        <taxon>Balneatrichaceae</taxon>
        <taxon>Pokkaliibacter</taxon>
    </lineage>
</organism>
<dbReference type="EMBL" id="LAPT01000005">
    <property type="protein sequence ID" value="PXF32879.1"/>
    <property type="molecule type" value="Genomic_DNA"/>
</dbReference>
<evidence type="ECO:0000313" key="2">
    <source>
        <dbReference type="EMBL" id="PXF32879.1"/>
    </source>
</evidence>